<dbReference type="EMBL" id="JBHSKD010000013">
    <property type="protein sequence ID" value="MFC5177609.1"/>
    <property type="molecule type" value="Genomic_DNA"/>
</dbReference>
<organism evidence="2 3">
    <name type="scientific">Nocardioides taihuensis</name>
    <dbReference type="NCBI Taxonomy" id="1835606"/>
    <lineage>
        <taxon>Bacteria</taxon>
        <taxon>Bacillati</taxon>
        <taxon>Actinomycetota</taxon>
        <taxon>Actinomycetes</taxon>
        <taxon>Propionibacteriales</taxon>
        <taxon>Nocardioidaceae</taxon>
        <taxon>Nocardioides</taxon>
    </lineage>
</organism>
<comment type="caution">
    <text evidence="2">The sequence shown here is derived from an EMBL/GenBank/DDBJ whole genome shotgun (WGS) entry which is preliminary data.</text>
</comment>
<evidence type="ECO:0000256" key="1">
    <source>
        <dbReference type="ARBA" id="ARBA00010552"/>
    </source>
</evidence>
<dbReference type="RefSeq" id="WP_378590772.1">
    <property type="nucleotide sequence ID" value="NZ_JBHSKD010000013.1"/>
</dbReference>
<dbReference type="GO" id="GO:0016787">
    <property type="term" value="F:hydrolase activity"/>
    <property type="evidence" value="ECO:0007669"/>
    <property type="project" value="UniProtKB-KW"/>
</dbReference>
<evidence type="ECO:0000313" key="2">
    <source>
        <dbReference type="EMBL" id="MFC5177609.1"/>
    </source>
</evidence>
<gene>
    <name evidence="2" type="ORF">ACFPGP_13075</name>
</gene>
<accession>A0ABW0BJV6</accession>
<name>A0ABW0BJV6_9ACTN</name>
<dbReference type="Pfam" id="PF01042">
    <property type="entry name" value="Ribonuc_L-PSP"/>
    <property type="match status" value="1"/>
</dbReference>
<keyword evidence="2" id="KW-0378">Hydrolase</keyword>
<keyword evidence="3" id="KW-1185">Reference proteome</keyword>
<comment type="similarity">
    <text evidence="1">Belongs to the RutC family.</text>
</comment>
<dbReference type="Gene3D" id="3.30.1330.40">
    <property type="entry name" value="RutC-like"/>
    <property type="match status" value="1"/>
</dbReference>
<dbReference type="InterPro" id="IPR006056">
    <property type="entry name" value="RidA"/>
</dbReference>
<dbReference type="PANTHER" id="PTHR11803:SF58">
    <property type="entry name" value="PROTEIN HMF1-RELATED"/>
    <property type="match status" value="1"/>
</dbReference>
<dbReference type="SUPFAM" id="SSF55298">
    <property type="entry name" value="YjgF-like"/>
    <property type="match status" value="1"/>
</dbReference>
<evidence type="ECO:0000313" key="3">
    <source>
        <dbReference type="Proteomes" id="UP001596087"/>
    </source>
</evidence>
<reference evidence="3" key="1">
    <citation type="journal article" date="2019" name="Int. J. Syst. Evol. Microbiol.">
        <title>The Global Catalogue of Microorganisms (GCM) 10K type strain sequencing project: providing services to taxonomists for standard genome sequencing and annotation.</title>
        <authorList>
            <consortium name="The Broad Institute Genomics Platform"/>
            <consortium name="The Broad Institute Genome Sequencing Center for Infectious Disease"/>
            <person name="Wu L."/>
            <person name="Ma J."/>
        </authorList>
    </citation>
    <scope>NUCLEOTIDE SEQUENCE [LARGE SCALE GENOMIC DNA]</scope>
    <source>
        <strain evidence="3">DFY41</strain>
    </source>
</reference>
<dbReference type="InterPro" id="IPR006175">
    <property type="entry name" value="YjgF/YER057c/UK114"/>
</dbReference>
<dbReference type="CDD" id="cd00448">
    <property type="entry name" value="YjgF_YER057c_UK114_family"/>
    <property type="match status" value="1"/>
</dbReference>
<dbReference type="InterPro" id="IPR035959">
    <property type="entry name" value="RutC-like_sf"/>
</dbReference>
<proteinExistence type="inferred from homology"/>
<protein>
    <submittedName>
        <fullName evidence="2">Rid family detoxifying hydrolase</fullName>
    </submittedName>
</protein>
<sequence length="132" mass="13666">IKIMSQPRPITSPRAPAAVGPYVQAVVHDGVLYCSGSLPLDADTSTLDNADPAAEVTRSLSNLEAVCQEAGTSLDRALRMGIFTTRIEAFAEINGAYAQFFAGKPVPARTTIGVAALPLGAVVEIDAIVALA</sequence>
<dbReference type="PANTHER" id="PTHR11803">
    <property type="entry name" value="2-IMINOBUTANOATE/2-IMINOPROPANOATE DEAMINASE RIDA"/>
    <property type="match status" value="1"/>
</dbReference>
<dbReference type="NCBIfam" id="TIGR00004">
    <property type="entry name" value="Rid family detoxifying hydrolase"/>
    <property type="match status" value="1"/>
</dbReference>
<dbReference type="Proteomes" id="UP001596087">
    <property type="component" value="Unassembled WGS sequence"/>
</dbReference>
<feature type="non-terminal residue" evidence="2">
    <location>
        <position position="1"/>
    </location>
</feature>